<dbReference type="InterPro" id="IPR050832">
    <property type="entry name" value="Bact_Acetyltransf"/>
</dbReference>
<dbReference type="Proteomes" id="UP000433945">
    <property type="component" value="Unassembled WGS sequence"/>
</dbReference>
<evidence type="ECO:0000313" key="5">
    <source>
        <dbReference type="Proteomes" id="UP000433945"/>
    </source>
</evidence>
<dbReference type="Pfam" id="PF00583">
    <property type="entry name" value="Acetyltransf_1"/>
    <property type="match status" value="1"/>
</dbReference>
<dbReference type="Gene3D" id="3.40.630.30">
    <property type="match status" value="1"/>
</dbReference>
<keyword evidence="5" id="KW-1185">Reference proteome</keyword>
<dbReference type="GO" id="GO:0016747">
    <property type="term" value="F:acyltransferase activity, transferring groups other than amino-acyl groups"/>
    <property type="evidence" value="ECO:0007669"/>
    <property type="project" value="InterPro"/>
</dbReference>
<evidence type="ECO:0000256" key="1">
    <source>
        <dbReference type="ARBA" id="ARBA00022679"/>
    </source>
</evidence>
<protein>
    <submittedName>
        <fullName evidence="4">GNAT family N-acetyltransferase</fullName>
    </submittedName>
</protein>
<sequence length="158" mass="18032">MTTDTVIITDFSPEYKQAFKQLNEEWISKYFVMEEADYKALDNPESYILNKGGYIIMALYNNEPVGTCALIKMDDEKYDFELAKMAVSPNIQGKGIGKKLMQAVVDKAKSKGAKWLYLESNTILTPAITLYEKTGFVKVERAATPYERCNIQMELELK</sequence>
<gene>
    <name evidence="4" type="ORF">GN157_09140</name>
</gene>
<keyword evidence="1 4" id="KW-0808">Transferase</keyword>
<dbReference type="EMBL" id="WOWP01000031">
    <property type="protein sequence ID" value="MUV03872.1"/>
    <property type="molecule type" value="Genomic_DNA"/>
</dbReference>
<dbReference type="AlphaFoldDB" id="A0A6N8HCC7"/>
<comment type="caution">
    <text evidence="4">The sequence shown here is derived from an EMBL/GenBank/DDBJ whole genome shotgun (WGS) entry which is preliminary data.</text>
</comment>
<evidence type="ECO:0000313" key="4">
    <source>
        <dbReference type="EMBL" id="MUV03872.1"/>
    </source>
</evidence>
<dbReference type="CDD" id="cd04301">
    <property type="entry name" value="NAT_SF"/>
    <property type="match status" value="1"/>
</dbReference>
<dbReference type="PANTHER" id="PTHR43877">
    <property type="entry name" value="AMINOALKYLPHOSPHONATE N-ACETYLTRANSFERASE-RELATED-RELATED"/>
    <property type="match status" value="1"/>
</dbReference>
<organism evidence="4 5">
    <name type="scientific">Flavobacterium rakeshii</name>
    <dbReference type="NCBI Taxonomy" id="1038845"/>
    <lineage>
        <taxon>Bacteria</taxon>
        <taxon>Pseudomonadati</taxon>
        <taxon>Bacteroidota</taxon>
        <taxon>Flavobacteriia</taxon>
        <taxon>Flavobacteriales</taxon>
        <taxon>Flavobacteriaceae</taxon>
        <taxon>Flavobacterium</taxon>
    </lineage>
</organism>
<proteinExistence type="predicted"/>
<evidence type="ECO:0000256" key="2">
    <source>
        <dbReference type="ARBA" id="ARBA00023315"/>
    </source>
</evidence>
<accession>A0A6N8HCC7</accession>
<keyword evidence="2" id="KW-0012">Acyltransferase</keyword>
<dbReference type="SUPFAM" id="SSF55729">
    <property type="entry name" value="Acyl-CoA N-acyltransferases (Nat)"/>
    <property type="match status" value="1"/>
</dbReference>
<dbReference type="RefSeq" id="WP_157483117.1">
    <property type="nucleotide sequence ID" value="NZ_WOWP01000031.1"/>
</dbReference>
<dbReference type="InterPro" id="IPR016181">
    <property type="entry name" value="Acyl_CoA_acyltransferase"/>
</dbReference>
<dbReference type="PANTHER" id="PTHR43877:SF5">
    <property type="entry name" value="BLL8307 PROTEIN"/>
    <property type="match status" value="1"/>
</dbReference>
<dbReference type="OrthoDB" id="1431064at2"/>
<dbReference type="InterPro" id="IPR000182">
    <property type="entry name" value="GNAT_dom"/>
</dbReference>
<reference evidence="4 5" key="1">
    <citation type="submission" date="2019-12" db="EMBL/GenBank/DDBJ databases">
        <authorList>
            <person name="Sun J.-Q."/>
        </authorList>
    </citation>
    <scope>NUCLEOTIDE SEQUENCE [LARGE SCALE GENOMIC DNA]</scope>
    <source>
        <strain evidence="4 5">JCM 17928</strain>
    </source>
</reference>
<dbReference type="PROSITE" id="PS51186">
    <property type="entry name" value="GNAT"/>
    <property type="match status" value="1"/>
</dbReference>
<evidence type="ECO:0000259" key="3">
    <source>
        <dbReference type="PROSITE" id="PS51186"/>
    </source>
</evidence>
<name>A0A6N8HCC7_9FLAO</name>
<feature type="domain" description="N-acetyltransferase" evidence="3">
    <location>
        <begin position="6"/>
        <end position="158"/>
    </location>
</feature>